<accession>A0A371I5Z2</accession>
<name>A0A371I5Z2_MUCPR</name>
<dbReference type="EMBL" id="QJKJ01000854">
    <property type="protein sequence ID" value="RDY10364.1"/>
    <property type="molecule type" value="Genomic_DNA"/>
</dbReference>
<feature type="non-terminal residue" evidence="1">
    <location>
        <position position="1"/>
    </location>
</feature>
<protein>
    <submittedName>
        <fullName evidence="1">Uncharacterized protein</fullName>
    </submittedName>
</protein>
<dbReference type="OrthoDB" id="3863715at2759"/>
<reference evidence="1" key="1">
    <citation type="submission" date="2018-05" db="EMBL/GenBank/DDBJ databases">
        <title>Draft genome of Mucuna pruriens seed.</title>
        <authorList>
            <person name="Nnadi N.E."/>
            <person name="Vos R."/>
            <person name="Hasami M.H."/>
            <person name="Devisetty U.K."/>
            <person name="Aguiy J.C."/>
        </authorList>
    </citation>
    <scope>NUCLEOTIDE SEQUENCE [LARGE SCALE GENOMIC DNA]</scope>
    <source>
        <strain evidence="1">JCA_2017</strain>
    </source>
</reference>
<comment type="caution">
    <text evidence="1">The sequence shown here is derived from an EMBL/GenBank/DDBJ whole genome shotgun (WGS) entry which is preliminary data.</text>
</comment>
<organism evidence="1 2">
    <name type="scientific">Mucuna pruriens</name>
    <name type="common">Velvet bean</name>
    <name type="synonym">Dolichos pruriens</name>
    <dbReference type="NCBI Taxonomy" id="157652"/>
    <lineage>
        <taxon>Eukaryota</taxon>
        <taxon>Viridiplantae</taxon>
        <taxon>Streptophyta</taxon>
        <taxon>Embryophyta</taxon>
        <taxon>Tracheophyta</taxon>
        <taxon>Spermatophyta</taxon>
        <taxon>Magnoliopsida</taxon>
        <taxon>eudicotyledons</taxon>
        <taxon>Gunneridae</taxon>
        <taxon>Pentapetalae</taxon>
        <taxon>rosids</taxon>
        <taxon>fabids</taxon>
        <taxon>Fabales</taxon>
        <taxon>Fabaceae</taxon>
        <taxon>Papilionoideae</taxon>
        <taxon>50 kb inversion clade</taxon>
        <taxon>NPAAA clade</taxon>
        <taxon>indigoferoid/millettioid clade</taxon>
        <taxon>Phaseoleae</taxon>
        <taxon>Mucuna</taxon>
    </lineage>
</organism>
<dbReference type="AlphaFoldDB" id="A0A371I5Z2"/>
<proteinExistence type="predicted"/>
<evidence type="ECO:0000313" key="1">
    <source>
        <dbReference type="EMBL" id="RDY10364.1"/>
    </source>
</evidence>
<evidence type="ECO:0000313" key="2">
    <source>
        <dbReference type="Proteomes" id="UP000257109"/>
    </source>
</evidence>
<dbReference type="Proteomes" id="UP000257109">
    <property type="component" value="Unassembled WGS sequence"/>
</dbReference>
<gene>
    <name evidence="1" type="ORF">CR513_05125</name>
</gene>
<keyword evidence="2" id="KW-1185">Reference proteome</keyword>
<sequence>MEALKATEEREEELRRQLVAVKATMEKSGGAAASSATTGTQAFWAQPFSEEIDGTAIPPNFRKVFASRSTASFCAQLKIKQQFKLVEHLQSNRQAKAANKVILKGL</sequence>